<evidence type="ECO:0000256" key="3">
    <source>
        <dbReference type="ARBA" id="ARBA00012668"/>
    </source>
</evidence>
<evidence type="ECO:0000256" key="14">
    <source>
        <dbReference type="SAM" id="Phobius"/>
    </source>
</evidence>
<evidence type="ECO:0000313" key="17">
    <source>
        <dbReference type="Proteomes" id="UP001218218"/>
    </source>
</evidence>
<evidence type="ECO:0000259" key="15">
    <source>
        <dbReference type="PROSITE" id="PS51384"/>
    </source>
</evidence>
<dbReference type="GO" id="GO:0015677">
    <property type="term" value="P:copper ion import"/>
    <property type="evidence" value="ECO:0007669"/>
    <property type="project" value="TreeGrafter"/>
</dbReference>
<feature type="transmembrane region" description="Helical" evidence="14">
    <location>
        <begin position="220"/>
        <end position="238"/>
    </location>
</feature>
<feature type="domain" description="FAD-binding FR-type" evidence="15">
    <location>
        <begin position="318"/>
        <end position="448"/>
    </location>
</feature>
<dbReference type="InterPro" id="IPR017927">
    <property type="entry name" value="FAD-bd_FR_type"/>
</dbReference>
<evidence type="ECO:0000256" key="12">
    <source>
        <dbReference type="ARBA" id="ARBA00023180"/>
    </source>
</evidence>
<dbReference type="Pfam" id="PF01794">
    <property type="entry name" value="Ferric_reduct"/>
    <property type="match status" value="1"/>
</dbReference>
<feature type="transmembrane region" description="Helical" evidence="14">
    <location>
        <begin position="429"/>
        <end position="450"/>
    </location>
</feature>
<dbReference type="Gene3D" id="3.40.50.80">
    <property type="entry name" value="Nucleotide-binding domain of ferredoxin-NADP reductase (FNR) module"/>
    <property type="match status" value="1"/>
</dbReference>
<dbReference type="InterPro" id="IPR013121">
    <property type="entry name" value="Fe_red_NAD-bd_6"/>
</dbReference>
<dbReference type="PANTHER" id="PTHR32361:SF9">
    <property type="entry name" value="FERRIC REDUCTASE TRANSMEMBRANE COMPONENT 3-RELATED"/>
    <property type="match status" value="1"/>
</dbReference>
<keyword evidence="12" id="KW-0325">Glycoprotein</keyword>
<evidence type="ECO:0000256" key="6">
    <source>
        <dbReference type="ARBA" id="ARBA00022692"/>
    </source>
</evidence>
<keyword evidence="6 14" id="KW-0812">Transmembrane</keyword>
<keyword evidence="7" id="KW-0249">Electron transport</keyword>
<evidence type="ECO:0000256" key="9">
    <source>
        <dbReference type="ARBA" id="ARBA00023002"/>
    </source>
</evidence>
<feature type="transmembrane region" description="Helical" evidence="14">
    <location>
        <begin position="183"/>
        <end position="208"/>
    </location>
</feature>
<dbReference type="InterPro" id="IPR013112">
    <property type="entry name" value="FAD-bd_8"/>
</dbReference>
<dbReference type="EC" id="1.16.1.9" evidence="3"/>
<comment type="similarity">
    <text evidence="2">Belongs to the ferric reductase (FRE) family.</text>
</comment>
<dbReference type="Proteomes" id="UP001218218">
    <property type="component" value="Unassembled WGS sequence"/>
</dbReference>
<comment type="subcellular location">
    <subcellularLocation>
        <location evidence="1">Cell membrane</location>
        <topology evidence="1">Multi-pass membrane protein</topology>
    </subcellularLocation>
</comment>
<comment type="caution">
    <text evidence="16">The sequence shown here is derived from an EMBL/GenBank/DDBJ whole genome shotgun (WGS) entry which is preliminary data.</text>
</comment>
<comment type="catalytic activity">
    <reaction evidence="13">
        <text>2 a Fe(II)-siderophore + NADP(+) + H(+) = 2 a Fe(III)-siderophore + NADPH</text>
        <dbReference type="Rhea" id="RHEA:28795"/>
        <dbReference type="Rhea" id="RHEA-COMP:11342"/>
        <dbReference type="Rhea" id="RHEA-COMP:11344"/>
        <dbReference type="ChEBI" id="CHEBI:15378"/>
        <dbReference type="ChEBI" id="CHEBI:29033"/>
        <dbReference type="ChEBI" id="CHEBI:29034"/>
        <dbReference type="ChEBI" id="CHEBI:57783"/>
        <dbReference type="ChEBI" id="CHEBI:58349"/>
        <dbReference type="EC" id="1.16.1.9"/>
    </reaction>
</comment>
<feature type="transmembrane region" description="Helical" evidence="14">
    <location>
        <begin position="308"/>
        <end position="326"/>
    </location>
</feature>
<dbReference type="InterPro" id="IPR051410">
    <property type="entry name" value="Ferric/Cupric_Reductase"/>
</dbReference>
<keyword evidence="8 14" id="KW-1133">Transmembrane helix</keyword>
<evidence type="ECO:0000256" key="7">
    <source>
        <dbReference type="ARBA" id="ARBA00022982"/>
    </source>
</evidence>
<feature type="transmembrane region" description="Helical" evidence="14">
    <location>
        <begin position="154"/>
        <end position="177"/>
    </location>
</feature>
<evidence type="ECO:0000256" key="5">
    <source>
        <dbReference type="ARBA" id="ARBA00022475"/>
    </source>
</evidence>
<dbReference type="PROSITE" id="PS51384">
    <property type="entry name" value="FAD_FR"/>
    <property type="match status" value="1"/>
</dbReference>
<keyword evidence="10" id="KW-0406">Ion transport</keyword>
<dbReference type="SUPFAM" id="SSF63380">
    <property type="entry name" value="Riboflavin synthase domain-like"/>
    <property type="match status" value="1"/>
</dbReference>
<protein>
    <recommendedName>
        <fullName evidence="3">ferric-chelate reductase (NADPH)</fullName>
        <ecNumber evidence="3">1.16.1.9</ecNumber>
    </recommendedName>
</protein>
<evidence type="ECO:0000313" key="16">
    <source>
        <dbReference type="EMBL" id="KAJ7363828.1"/>
    </source>
</evidence>
<evidence type="ECO:0000256" key="11">
    <source>
        <dbReference type="ARBA" id="ARBA00023136"/>
    </source>
</evidence>
<feature type="transmembrane region" description="Helical" evidence="14">
    <location>
        <begin position="258"/>
        <end position="276"/>
    </location>
</feature>
<feature type="transmembrane region" description="Helical" evidence="14">
    <location>
        <begin position="28"/>
        <end position="48"/>
    </location>
</feature>
<dbReference type="GO" id="GO:0006879">
    <property type="term" value="P:intracellular iron ion homeostasis"/>
    <property type="evidence" value="ECO:0007669"/>
    <property type="project" value="TreeGrafter"/>
</dbReference>
<dbReference type="PANTHER" id="PTHR32361">
    <property type="entry name" value="FERRIC/CUPRIC REDUCTASE TRANSMEMBRANE COMPONENT"/>
    <property type="match status" value="1"/>
</dbReference>
<keyword evidence="5" id="KW-1003">Cell membrane</keyword>
<name>A0AAD7ANQ0_9AGAR</name>
<dbReference type="GO" id="GO:0052851">
    <property type="term" value="F:ferric-chelate reductase (NADPH) activity"/>
    <property type="evidence" value="ECO:0007669"/>
    <property type="project" value="UniProtKB-EC"/>
</dbReference>
<dbReference type="EMBL" id="JARIHO010000003">
    <property type="protein sequence ID" value="KAJ7363828.1"/>
    <property type="molecule type" value="Genomic_DNA"/>
</dbReference>
<dbReference type="SFLD" id="SFLDS00052">
    <property type="entry name" value="Ferric_Reductase_Domain"/>
    <property type="match status" value="1"/>
</dbReference>
<keyword evidence="17" id="KW-1185">Reference proteome</keyword>
<proteinExistence type="inferred from homology"/>
<dbReference type="Pfam" id="PF08030">
    <property type="entry name" value="NAD_binding_6"/>
    <property type="match status" value="1"/>
</dbReference>
<evidence type="ECO:0000256" key="10">
    <source>
        <dbReference type="ARBA" id="ARBA00023065"/>
    </source>
</evidence>
<organism evidence="16 17">
    <name type="scientific">Mycena albidolilacea</name>
    <dbReference type="NCBI Taxonomy" id="1033008"/>
    <lineage>
        <taxon>Eukaryota</taxon>
        <taxon>Fungi</taxon>
        <taxon>Dikarya</taxon>
        <taxon>Basidiomycota</taxon>
        <taxon>Agaricomycotina</taxon>
        <taxon>Agaricomycetes</taxon>
        <taxon>Agaricomycetidae</taxon>
        <taxon>Agaricales</taxon>
        <taxon>Marasmiineae</taxon>
        <taxon>Mycenaceae</taxon>
        <taxon>Mycena</taxon>
    </lineage>
</organism>
<evidence type="ECO:0000256" key="13">
    <source>
        <dbReference type="ARBA" id="ARBA00048483"/>
    </source>
</evidence>
<dbReference type="AlphaFoldDB" id="A0AAD7ANQ0"/>
<dbReference type="InterPro" id="IPR013130">
    <property type="entry name" value="Fe3_Rdtase_TM_dom"/>
</dbReference>
<keyword evidence="11 14" id="KW-0472">Membrane</keyword>
<evidence type="ECO:0000256" key="4">
    <source>
        <dbReference type="ARBA" id="ARBA00022448"/>
    </source>
</evidence>
<evidence type="ECO:0000256" key="2">
    <source>
        <dbReference type="ARBA" id="ARBA00006278"/>
    </source>
</evidence>
<reference evidence="16" key="1">
    <citation type="submission" date="2023-03" db="EMBL/GenBank/DDBJ databases">
        <title>Massive genome expansion in bonnet fungi (Mycena s.s.) driven by repeated elements and novel gene families across ecological guilds.</title>
        <authorList>
            <consortium name="Lawrence Berkeley National Laboratory"/>
            <person name="Harder C.B."/>
            <person name="Miyauchi S."/>
            <person name="Viragh M."/>
            <person name="Kuo A."/>
            <person name="Thoen E."/>
            <person name="Andreopoulos B."/>
            <person name="Lu D."/>
            <person name="Skrede I."/>
            <person name="Drula E."/>
            <person name="Henrissat B."/>
            <person name="Morin E."/>
            <person name="Kohler A."/>
            <person name="Barry K."/>
            <person name="LaButti K."/>
            <person name="Morin E."/>
            <person name="Salamov A."/>
            <person name="Lipzen A."/>
            <person name="Mereny Z."/>
            <person name="Hegedus B."/>
            <person name="Baldrian P."/>
            <person name="Stursova M."/>
            <person name="Weitz H."/>
            <person name="Taylor A."/>
            <person name="Grigoriev I.V."/>
            <person name="Nagy L.G."/>
            <person name="Martin F."/>
            <person name="Kauserud H."/>
        </authorList>
    </citation>
    <scope>NUCLEOTIDE SEQUENCE</scope>
    <source>
        <strain evidence="16">CBHHK002</strain>
    </source>
</reference>
<evidence type="ECO:0000256" key="1">
    <source>
        <dbReference type="ARBA" id="ARBA00004651"/>
    </source>
</evidence>
<dbReference type="InterPro" id="IPR039261">
    <property type="entry name" value="FNR_nucleotide-bd"/>
</dbReference>
<dbReference type="GO" id="GO:0006826">
    <property type="term" value="P:iron ion transport"/>
    <property type="evidence" value="ECO:0007669"/>
    <property type="project" value="UniProtKB-ARBA"/>
</dbReference>
<dbReference type="InterPro" id="IPR017938">
    <property type="entry name" value="Riboflavin_synthase-like_b-brl"/>
</dbReference>
<dbReference type="CDD" id="cd06186">
    <property type="entry name" value="NOX_Duox_like_FAD_NADP"/>
    <property type="match status" value="1"/>
</dbReference>
<keyword evidence="4" id="KW-0813">Transport</keyword>
<dbReference type="Pfam" id="PF08022">
    <property type="entry name" value="FAD_binding_8"/>
    <property type="match status" value="1"/>
</dbReference>
<gene>
    <name evidence="16" type="ORF">DFH08DRAFT_837669</name>
</gene>
<evidence type="ECO:0000256" key="8">
    <source>
        <dbReference type="ARBA" id="ARBA00022989"/>
    </source>
</evidence>
<keyword evidence="9" id="KW-0560">Oxidoreductase</keyword>
<dbReference type="GO" id="GO:0005886">
    <property type="term" value="C:plasma membrane"/>
    <property type="evidence" value="ECO:0007669"/>
    <property type="project" value="UniProtKB-SubCell"/>
</dbReference>
<dbReference type="SFLD" id="SFLDG01168">
    <property type="entry name" value="Ferric_reductase_subgroup_(FRE"/>
    <property type="match status" value="1"/>
</dbReference>
<accession>A0AAD7ANQ0</accession>
<sequence>MSSIVSDVPQPSTSVLAQYVATVDVAAFVYHINIFILALAATVLLIRLPRALARFWRYSEWSNGHFFRHIARPPSVPKVVPLSRGASTKSTNKQQSDISHMTFSHTKHVRRVDSRGATIRVSYPPHVATCTPLLRPLAAPLSTRISPGFSIAQLMVLLVYLSILIYPLSVATAGPFVDLDRTGWIAISQLPLIILFASKNNLLAMMLGEGYSGLNFFHRFAARVFITCCNAHGLGYIFRWAQEGVFKTRVKSYETVQGLLALVALDCIFIFSTAFFRSRFYRVFVSTHILGFAILIPALWFHKPRLHPYLYVVLAFYGLDHFLRLLKTRMYSAIIRPLPDMNATRIEVPHLNGGWRAGQHVRIRILSSALGLTGWAESHPFTIASISGGREGLVLVVKKSGNWTTKLFDLAKASGSAESGRDVGGTVNVLLSAAVFVVGGSGISFALAAIQDLIDKDLRGQSRVKIIELVWAVQDPAALLPLYQLFNNMIAQAVFTRMRISVFYTRAPIGKFPFAESAFPSSSLSLSPGRPRLAMMLENSISRTVKFGAGTKDEERITGMLVAVCGPVGLAADVANAVSQIEPIRRDQVGGVEVHEEVFGF</sequence>
<feature type="transmembrane region" description="Helical" evidence="14">
    <location>
        <begin position="283"/>
        <end position="302"/>
    </location>
</feature>